<dbReference type="GO" id="GO:0006623">
    <property type="term" value="P:protein targeting to vacuole"/>
    <property type="evidence" value="ECO:0007669"/>
    <property type="project" value="TreeGrafter"/>
</dbReference>
<dbReference type="EC" id="2.7.11.1" evidence="1"/>
<dbReference type="PROSITE" id="PS50082">
    <property type="entry name" value="WD_REPEATS_2"/>
    <property type="match status" value="1"/>
</dbReference>
<dbReference type="Pfam" id="PF22956">
    <property type="entry name" value="VPS15-like_hel"/>
    <property type="match status" value="1"/>
</dbReference>
<evidence type="ECO:0000256" key="4">
    <source>
        <dbReference type="ARBA" id="ARBA00022737"/>
    </source>
</evidence>
<dbReference type="GO" id="GO:0016236">
    <property type="term" value="P:macroautophagy"/>
    <property type="evidence" value="ECO:0007669"/>
    <property type="project" value="InterPro"/>
</dbReference>
<dbReference type="InterPro" id="IPR001680">
    <property type="entry name" value="WD40_rpt"/>
</dbReference>
<accession>A0AAD1X889</accession>
<dbReference type="GO" id="GO:0004674">
    <property type="term" value="F:protein serine/threonine kinase activity"/>
    <property type="evidence" value="ECO:0007669"/>
    <property type="project" value="InterPro"/>
</dbReference>
<evidence type="ECO:0000313" key="11">
    <source>
        <dbReference type="Proteomes" id="UP001295684"/>
    </source>
</evidence>
<dbReference type="GO" id="GO:0005524">
    <property type="term" value="F:ATP binding"/>
    <property type="evidence" value="ECO:0007669"/>
    <property type="project" value="InterPro"/>
</dbReference>
<dbReference type="PROSITE" id="PS50011">
    <property type="entry name" value="PROTEIN_KINASE_DOM"/>
    <property type="match status" value="1"/>
</dbReference>
<dbReference type="InterPro" id="IPR045162">
    <property type="entry name" value="Vps15-like"/>
</dbReference>
<dbReference type="SUPFAM" id="SSF48371">
    <property type="entry name" value="ARM repeat"/>
    <property type="match status" value="1"/>
</dbReference>
<name>A0AAD1X889_EUPCR</name>
<dbReference type="InterPro" id="IPR055231">
    <property type="entry name" value="2AA_helical"/>
</dbReference>
<sequence length="1432" mass="164248">MGASPSIPVLSEEFIGKLCSDVTFKKVIKNHSMYTSVLGEIEGEGLVLVKIRGDKIIGSSIQNFKQLTDVKRKVESLSSLVDIDLHPNLLPIELFELFDCGITMSFRQYMYSTLKERLGQVPKIENIQKKWITFQLIHALKQLQNLEGFHGNITPENITLTSSDWIHLTDYISYRPTFLGEDDHQTNSVYFEDFVNTKRCYIAPERFLKNIHDSPKITKKDEFAMDVFSLGCIIAEIYRNGRPLFDLPKLMEYKRGELVIDKSYFEKEIKNDPFIIQIIISMISPNPSDRKTIDQYLHLFLSESIDSSSKSFPESFNDILYPIGKAFLQPEFLFGDEKIAMIYETTSWPTSNLECKPFALNPIIFQKIKKAQVFRIGKAKNNRGSDLSPVEEEKYEDSKVAKDCDGEGLILFNMIIHAIPQCQFPSSKILAMELIKKISDDCKLKSGNLMIKSQDNSNEAILKYIVPHLVNLIVKPDSSQKEDTMVKAKMMEALIYCLKNVKEGHLAPEDYRFFQDYFCPVVIDKFFEISDNSSFLDEPLVQNTIIRHIGDIVTIGEQFKYLTQTSISDSFRELKESGKEITREKRAYLENILNDDSNYANDVVGKVFIFLNKSARHPMAVEFLKNLDQIYFGLGKATFEENLFPHLSEWILSANTNILYEFLKVIGTLPIKTSQIQDSLDCFSKIENGCGVQDIMQYLNPVIANFLEANLNQEENKDEENKEETVISSIFSDQKLSGTNELQTEDVIPFLKPGVSKDLYDYFRSPESFIKKAKLETLKTILALYHLSVEDYYLRPEDVENIKNDLEQDRILSFQHHIQNYNEVALYKKELDKNTFTDSVYESKIEKEKVPYFSKTISDVYSQRKRAFSQINTDKEKIDFEKEHRLGLLKSQNKGELYYYPDGPKSSSDNFGINTFDDEREALRDEDISRYYESLNSNKNQGCIKYYIKEFQRDLNFGSQSKGMDACLWDPEMTLVNTLYNFNNYTNKILDLDVSQDSRYFTSISEKNIKMWNCQDVKKVEDIFDINCTKPLTCVSMLEGSYSFVTGSKNGTLDLYSPFEFEEKSSSAQSKDDLLKSCYIMNRVTHPDEGAIVDVQDKVLEAQREHCVIYCTQKGFVHIYDVRARNPVFNFYIGPRNSCISAMAVGPKEDQALIGTLDGSIITYDFRYNMKASHCKGTVGSSIMNIQSFYPNKYRKFLFYNAYPTYPLAFIATGDGNVSLVDISGNTGSYELQIVMWSNSGEEKNTNLNAFKSRELNNAGRSVYKSCIASNSVMGTSSILSKPSERKRVQENIRNINQNSQTAMLCPKRAGDNHSASFLLGGDTNGRLRYWNIEDKHHTCKHFYLAEGEKLQYKKGKHRNTFHTMKDKVVQLEDQEESKNSSDLLPKLPGVHEGHCSSITALGMLYKEEMDDENEGIYAISSSTDGTIKIWK</sequence>
<keyword evidence="6" id="KW-0418">Kinase</keyword>
<dbReference type="GO" id="GO:0071561">
    <property type="term" value="C:nucleus-vacuole junction"/>
    <property type="evidence" value="ECO:0007669"/>
    <property type="project" value="TreeGrafter"/>
</dbReference>
<evidence type="ECO:0000256" key="2">
    <source>
        <dbReference type="ARBA" id="ARBA00022574"/>
    </source>
</evidence>
<feature type="domain" description="Protein kinase" evidence="9">
    <location>
        <begin position="9"/>
        <end position="301"/>
    </location>
</feature>
<dbReference type="EMBL" id="CAMPGE010003565">
    <property type="protein sequence ID" value="CAI2362402.1"/>
    <property type="molecule type" value="Genomic_DNA"/>
</dbReference>
<evidence type="ECO:0000256" key="7">
    <source>
        <dbReference type="ARBA" id="ARBA00022840"/>
    </source>
</evidence>
<keyword evidence="7" id="KW-0067">ATP-binding</keyword>
<gene>
    <name evidence="10" type="ORF">ECRASSUSDP1_LOCUS3725</name>
</gene>
<dbReference type="GO" id="GO:0005770">
    <property type="term" value="C:late endosome"/>
    <property type="evidence" value="ECO:0007669"/>
    <property type="project" value="TreeGrafter"/>
</dbReference>
<keyword evidence="5" id="KW-0547">Nucleotide-binding</keyword>
<keyword evidence="4" id="KW-0677">Repeat</keyword>
<evidence type="ECO:0000256" key="3">
    <source>
        <dbReference type="ARBA" id="ARBA00022679"/>
    </source>
</evidence>
<evidence type="ECO:0000256" key="8">
    <source>
        <dbReference type="PROSITE-ProRule" id="PRU00221"/>
    </source>
</evidence>
<dbReference type="Proteomes" id="UP001295684">
    <property type="component" value="Unassembled WGS sequence"/>
</dbReference>
<dbReference type="Pfam" id="PF00400">
    <property type="entry name" value="WD40"/>
    <property type="match status" value="1"/>
</dbReference>
<comment type="caution">
    <text evidence="10">The sequence shown here is derived from an EMBL/GenBank/DDBJ whole genome shotgun (WGS) entry which is preliminary data.</text>
</comment>
<dbReference type="InterPro" id="IPR036322">
    <property type="entry name" value="WD40_repeat_dom_sf"/>
</dbReference>
<dbReference type="InterPro" id="IPR011009">
    <property type="entry name" value="Kinase-like_dom_sf"/>
</dbReference>
<dbReference type="GO" id="GO:0034271">
    <property type="term" value="C:phosphatidylinositol 3-kinase complex, class III, type I"/>
    <property type="evidence" value="ECO:0007669"/>
    <property type="project" value="TreeGrafter"/>
</dbReference>
<dbReference type="Gene3D" id="1.10.510.10">
    <property type="entry name" value="Transferase(Phosphotransferase) domain 1"/>
    <property type="match status" value="1"/>
</dbReference>
<dbReference type="InterPro" id="IPR015943">
    <property type="entry name" value="WD40/YVTN_repeat-like_dom_sf"/>
</dbReference>
<dbReference type="SUPFAM" id="SSF56112">
    <property type="entry name" value="Protein kinase-like (PK-like)"/>
    <property type="match status" value="1"/>
</dbReference>
<evidence type="ECO:0000256" key="1">
    <source>
        <dbReference type="ARBA" id="ARBA00012513"/>
    </source>
</evidence>
<dbReference type="SMART" id="SM00320">
    <property type="entry name" value="WD40"/>
    <property type="match status" value="4"/>
</dbReference>
<evidence type="ECO:0000313" key="10">
    <source>
        <dbReference type="EMBL" id="CAI2362402.1"/>
    </source>
</evidence>
<dbReference type="Pfam" id="PF00069">
    <property type="entry name" value="Pkinase"/>
    <property type="match status" value="1"/>
</dbReference>
<proteinExistence type="predicted"/>
<keyword evidence="2 8" id="KW-0853">WD repeat</keyword>
<feature type="repeat" description="WD" evidence="8">
    <location>
        <begin position="1420"/>
        <end position="1432"/>
    </location>
</feature>
<protein>
    <recommendedName>
        <fullName evidence="1">non-specific serine/threonine protein kinase</fullName>
        <ecNumber evidence="1">2.7.11.1</ecNumber>
    </recommendedName>
</protein>
<dbReference type="Gene3D" id="2.130.10.10">
    <property type="entry name" value="YVTN repeat-like/Quinoprotein amine dehydrogenase"/>
    <property type="match status" value="2"/>
</dbReference>
<dbReference type="GO" id="GO:0034272">
    <property type="term" value="C:phosphatidylinositol 3-kinase complex, class III, type II"/>
    <property type="evidence" value="ECO:0007669"/>
    <property type="project" value="TreeGrafter"/>
</dbReference>
<keyword evidence="3" id="KW-0808">Transferase</keyword>
<evidence type="ECO:0000256" key="5">
    <source>
        <dbReference type="ARBA" id="ARBA00022741"/>
    </source>
</evidence>
<evidence type="ECO:0000259" key="9">
    <source>
        <dbReference type="PROSITE" id="PS50011"/>
    </source>
</evidence>
<dbReference type="PANTHER" id="PTHR17583:SF0">
    <property type="entry name" value="PHOSPHOINOSITIDE 3-KINASE REGULATORY SUBUNIT 4"/>
    <property type="match status" value="1"/>
</dbReference>
<dbReference type="InterPro" id="IPR000719">
    <property type="entry name" value="Prot_kinase_dom"/>
</dbReference>
<dbReference type="InterPro" id="IPR016024">
    <property type="entry name" value="ARM-type_fold"/>
</dbReference>
<dbReference type="SMART" id="SM00220">
    <property type="entry name" value="S_TKc"/>
    <property type="match status" value="1"/>
</dbReference>
<keyword evidence="11" id="KW-1185">Reference proteome</keyword>
<dbReference type="SUPFAM" id="SSF50978">
    <property type="entry name" value="WD40 repeat-like"/>
    <property type="match status" value="1"/>
</dbReference>
<evidence type="ECO:0000256" key="6">
    <source>
        <dbReference type="ARBA" id="ARBA00022777"/>
    </source>
</evidence>
<organism evidence="10 11">
    <name type="scientific">Euplotes crassus</name>
    <dbReference type="NCBI Taxonomy" id="5936"/>
    <lineage>
        <taxon>Eukaryota</taxon>
        <taxon>Sar</taxon>
        <taxon>Alveolata</taxon>
        <taxon>Ciliophora</taxon>
        <taxon>Intramacronucleata</taxon>
        <taxon>Spirotrichea</taxon>
        <taxon>Hypotrichia</taxon>
        <taxon>Euplotida</taxon>
        <taxon>Euplotidae</taxon>
        <taxon>Moneuplotes</taxon>
    </lineage>
</organism>
<reference evidence="10" key="1">
    <citation type="submission" date="2023-07" db="EMBL/GenBank/DDBJ databases">
        <authorList>
            <consortium name="AG Swart"/>
            <person name="Singh M."/>
            <person name="Singh A."/>
            <person name="Seah K."/>
            <person name="Emmerich C."/>
        </authorList>
    </citation>
    <scope>NUCLEOTIDE SEQUENCE</scope>
    <source>
        <strain evidence="10">DP1</strain>
    </source>
</reference>
<dbReference type="PANTHER" id="PTHR17583">
    <property type="entry name" value="PHOSPHOINOSITIDE 3-KINASE REGULATORY SUBUNIT 4"/>
    <property type="match status" value="1"/>
</dbReference>
<dbReference type="GO" id="GO:0045324">
    <property type="term" value="P:late endosome to vacuole transport"/>
    <property type="evidence" value="ECO:0007669"/>
    <property type="project" value="InterPro"/>
</dbReference>